<dbReference type="Proteomes" id="UP000509513">
    <property type="component" value="Chromosome"/>
</dbReference>
<dbReference type="EMBL" id="CP054051">
    <property type="protein sequence ID" value="QKJ27279.1"/>
    <property type="molecule type" value="Genomic_DNA"/>
</dbReference>
<dbReference type="RefSeq" id="WP_024775064.1">
    <property type="nucleotide sequence ID" value="NZ_CP054051.1"/>
</dbReference>
<keyword evidence="1" id="KW-0472">Membrane</keyword>
<keyword evidence="1" id="KW-1133">Transmembrane helix</keyword>
<evidence type="ECO:0000313" key="3">
    <source>
        <dbReference type="EMBL" id="QKJ27279.1"/>
    </source>
</evidence>
<accession>A0A7L5JQ64</accession>
<dbReference type="OrthoDB" id="5372341at2"/>
<feature type="transmembrane region" description="Helical" evidence="1">
    <location>
        <begin position="246"/>
        <end position="263"/>
    </location>
</feature>
<dbReference type="NCBIfam" id="TIGR00360">
    <property type="entry name" value="ComEC_N-term"/>
    <property type="match status" value="1"/>
</dbReference>
<keyword evidence="5" id="KW-1185">Reference proteome</keyword>
<feature type="transmembrane region" description="Helical" evidence="1">
    <location>
        <begin position="295"/>
        <end position="317"/>
    </location>
</feature>
<dbReference type="Pfam" id="PF03772">
    <property type="entry name" value="Competence"/>
    <property type="match status" value="1"/>
</dbReference>
<dbReference type="KEGG" id="acib:ACBT_1370"/>
<evidence type="ECO:0000313" key="4">
    <source>
        <dbReference type="EMBL" id="TLT01504.1"/>
    </source>
</evidence>
<organism evidence="3 6">
    <name type="scientific">Aliarcobacter cibarius</name>
    <dbReference type="NCBI Taxonomy" id="255507"/>
    <lineage>
        <taxon>Bacteria</taxon>
        <taxon>Pseudomonadati</taxon>
        <taxon>Campylobacterota</taxon>
        <taxon>Epsilonproteobacteria</taxon>
        <taxon>Campylobacterales</taxon>
        <taxon>Arcobacteraceae</taxon>
        <taxon>Aliarcobacter</taxon>
    </lineage>
</organism>
<feature type="transmembrane region" description="Helical" evidence="1">
    <location>
        <begin position="269"/>
        <end position="288"/>
    </location>
</feature>
<keyword evidence="1" id="KW-0812">Transmembrane</keyword>
<feature type="transmembrane region" description="Helical" evidence="1">
    <location>
        <begin position="392"/>
        <end position="409"/>
    </location>
</feature>
<feature type="transmembrane region" description="Helical" evidence="1">
    <location>
        <begin position="12"/>
        <end position="29"/>
    </location>
</feature>
<protein>
    <submittedName>
        <fullName evidence="4">ComEC/Rec2 family competence protein</fullName>
    </submittedName>
    <submittedName>
        <fullName evidence="3">Competence protein, ComEC family</fullName>
    </submittedName>
</protein>
<dbReference type="EMBL" id="VBUC01000002">
    <property type="protein sequence ID" value="TLT01504.1"/>
    <property type="molecule type" value="Genomic_DNA"/>
</dbReference>
<evidence type="ECO:0000313" key="5">
    <source>
        <dbReference type="Proteomes" id="UP000305417"/>
    </source>
</evidence>
<feature type="transmembrane region" description="Helical" evidence="1">
    <location>
        <begin position="169"/>
        <end position="190"/>
    </location>
</feature>
<feature type="domain" description="ComEC/Rec2-related protein" evidence="2">
    <location>
        <begin position="148"/>
        <end position="334"/>
    </location>
</feature>
<evidence type="ECO:0000313" key="6">
    <source>
        <dbReference type="Proteomes" id="UP000509513"/>
    </source>
</evidence>
<feature type="transmembrane region" description="Helical" evidence="1">
    <location>
        <begin position="202"/>
        <end position="218"/>
    </location>
</feature>
<evidence type="ECO:0000256" key="1">
    <source>
        <dbReference type="SAM" id="Phobius"/>
    </source>
</evidence>
<feature type="transmembrane region" description="Helical" evidence="1">
    <location>
        <begin position="323"/>
        <end position="343"/>
    </location>
</feature>
<dbReference type="AlphaFoldDB" id="A0A7L5JQ64"/>
<reference evidence="3 6" key="2">
    <citation type="submission" date="2020-05" db="EMBL/GenBank/DDBJ databases">
        <title>Complete genome sequencing of Campylobacter and Arcobacter type strains.</title>
        <authorList>
            <person name="Miller W.G."/>
            <person name="Yee E."/>
        </authorList>
    </citation>
    <scope>NUCLEOTIDE SEQUENCE [LARGE SCALE GENOMIC DNA]</scope>
    <source>
        <strain evidence="3 6">LMG 21996</strain>
    </source>
</reference>
<sequence length="411" mass="49794">MIIKFYRLKKIQIILLLIFIFFINVSIEYSRFLDFKDEDIFEVKAEILNIYPKENFDILKFKTNDFEFFSKLNKNEGLKRLDFISCAIDTRNIDFISYLEGFFTNIIYFETLEKNIGFKEKIIKNVENNHTNEQIIELFNTLFLAIPVSQNLRDIFINYGISHVVALSGFHLVVISFVIYWILYFPYSFFQTKYFPYRNRRFDILLFTIVVLFYYLILTDVVPSLLRAFVLFCLGIVLLRSNIKIISYMTLLYTFLIVIAIYPKYIFSIGFWFSTIAVFYIYLFLQYFKNLNKLVAILFFNFWMFLIFNPIVHLFFYQTTIEQFYSIPITMFFTIFYPFEIFAHIFNFSNYFDKYIEIFLSYKFYVYEVKTPVWFIIFYLICSFSSIFSNKAFSILNILMLGFNTYMYLSF</sequence>
<evidence type="ECO:0000259" key="2">
    <source>
        <dbReference type="Pfam" id="PF03772"/>
    </source>
</evidence>
<name>A0A7L5JQ64_9BACT</name>
<dbReference type="Proteomes" id="UP000305417">
    <property type="component" value="Unassembled WGS sequence"/>
</dbReference>
<feature type="transmembrane region" description="Helical" evidence="1">
    <location>
        <begin position="364"/>
        <end position="386"/>
    </location>
</feature>
<dbReference type="InterPro" id="IPR004477">
    <property type="entry name" value="ComEC_N"/>
</dbReference>
<proteinExistence type="predicted"/>
<reference evidence="4 5" key="1">
    <citation type="submission" date="2019-05" db="EMBL/GenBank/DDBJ databases">
        <title>Arcobacter cibarius and Arcobacter thereius providing challenges in identification an antibiotic susceptibility and Quinolone resistance.</title>
        <authorList>
            <person name="Busch A."/>
            <person name="Hanel I."/>
            <person name="Hotzel H."/>
            <person name="Tomaso H."/>
        </authorList>
    </citation>
    <scope>NUCLEOTIDE SEQUENCE [LARGE SCALE GENOMIC DNA]</scope>
    <source>
        <strain evidence="4 5">16CS0831-2</strain>
    </source>
</reference>
<gene>
    <name evidence="3" type="ORF">ACBT_1370</name>
    <name evidence="4" type="ORF">FE247_01065</name>
</gene>